<gene>
    <name evidence="1" type="primary">Necator_chrI.g1061</name>
    <name evidence="1" type="ORF">RB195_004937</name>
</gene>
<evidence type="ECO:0000313" key="1">
    <source>
        <dbReference type="EMBL" id="KAK6726939.1"/>
    </source>
</evidence>
<keyword evidence="2" id="KW-1185">Reference proteome</keyword>
<comment type="caution">
    <text evidence="1">The sequence shown here is derived from an EMBL/GenBank/DDBJ whole genome shotgun (WGS) entry which is preliminary data.</text>
</comment>
<organism evidence="1 2">
    <name type="scientific">Necator americanus</name>
    <name type="common">Human hookworm</name>
    <dbReference type="NCBI Taxonomy" id="51031"/>
    <lineage>
        <taxon>Eukaryota</taxon>
        <taxon>Metazoa</taxon>
        <taxon>Ecdysozoa</taxon>
        <taxon>Nematoda</taxon>
        <taxon>Chromadorea</taxon>
        <taxon>Rhabditida</taxon>
        <taxon>Rhabditina</taxon>
        <taxon>Rhabditomorpha</taxon>
        <taxon>Strongyloidea</taxon>
        <taxon>Ancylostomatidae</taxon>
        <taxon>Bunostominae</taxon>
        <taxon>Necator</taxon>
    </lineage>
</organism>
<proteinExistence type="predicted"/>
<protein>
    <submittedName>
        <fullName evidence="1">Uncharacterized protein</fullName>
    </submittedName>
</protein>
<dbReference type="Proteomes" id="UP001303046">
    <property type="component" value="Unassembled WGS sequence"/>
</dbReference>
<accession>A0ABR1BKE8</accession>
<name>A0ABR1BKE8_NECAM</name>
<sequence>MEGDARTGSIIVLDSHPAINVTKVAQKLLEKDLQHFLILNHSNQNFTIGVLLGFYSTPCWSGVLPD</sequence>
<dbReference type="EMBL" id="JAVFWL010000001">
    <property type="protein sequence ID" value="KAK6726939.1"/>
    <property type="molecule type" value="Genomic_DNA"/>
</dbReference>
<reference evidence="1 2" key="1">
    <citation type="submission" date="2023-08" db="EMBL/GenBank/DDBJ databases">
        <title>A Necator americanus chromosomal reference genome.</title>
        <authorList>
            <person name="Ilik V."/>
            <person name="Petrzelkova K.J."/>
            <person name="Pardy F."/>
            <person name="Fuh T."/>
            <person name="Niatou-Singa F.S."/>
            <person name="Gouil Q."/>
            <person name="Baker L."/>
            <person name="Ritchie M.E."/>
            <person name="Jex A.R."/>
            <person name="Gazzola D."/>
            <person name="Li H."/>
            <person name="Toshio Fujiwara R."/>
            <person name="Zhan B."/>
            <person name="Aroian R.V."/>
            <person name="Pafco B."/>
            <person name="Schwarz E.M."/>
        </authorList>
    </citation>
    <scope>NUCLEOTIDE SEQUENCE [LARGE SCALE GENOMIC DNA]</scope>
    <source>
        <strain evidence="1 2">Aroian</strain>
        <tissue evidence="1">Whole animal</tissue>
    </source>
</reference>
<evidence type="ECO:0000313" key="2">
    <source>
        <dbReference type="Proteomes" id="UP001303046"/>
    </source>
</evidence>